<organism evidence="1 2">
    <name type="scientific">Portunus trituberculatus</name>
    <name type="common">Swimming crab</name>
    <name type="synonym">Neptunus trituberculatus</name>
    <dbReference type="NCBI Taxonomy" id="210409"/>
    <lineage>
        <taxon>Eukaryota</taxon>
        <taxon>Metazoa</taxon>
        <taxon>Ecdysozoa</taxon>
        <taxon>Arthropoda</taxon>
        <taxon>Crustacea</taxon>
        <taxon>Multicrustacea</taxon>
        <taxon>Malacostraca</taxon>
        <taxon>Eumalacostraca</taxon>
        <taxon>Eucarida</taxon>
        <taxon>Decapoda</taxon>
        <taxon>Pleocyemata</taxon>
        <taxon>Brachyura</taxon>
        <taxon>Eubrachyura</taxon>
        <taxon>Portunoidea</taxon>
        <taxon>Portunidae</taxon>
        <taxon>Portuninae</taxon>
        <taxon>Portunus</taxon>
    </lineage>
</organism>
<sequence>MSENAARPSTSVQPYKSDSCKKELDKLVVSRMTVEDLQPLSVVEEKIQEFSS</sequence>
<evidence type="ECO:0000313" key="1">
    <source>
        <dbReference type="EMBL" id="MPC74144.1"/>
    </source>
</evidence>
<proteinExistence type="predicted"/>
<name>A0A5B7I080_PORTR</name>
<keyword evidence="2" id="KW-1185">Reference proteome</keyword>
<reference evidence="1 2" key="1">
    <citation type="submission" date="2019-05" db="EMBL/GenBank/DDBJ databases">
        <title>Another draft genome of Portunus trituberculatus and its Hox gene families provides insights of decapod evolution.</title>
        <authorList>
            <person name="Jeong J.-H."/>
            <person name="Song I."/>
            <person name="Kim S."/>
            <person name="Choi T."/>
            <person name="Kim D."/>
            <person name="Ryu S."/>
            <person name="Kim W."/>
        </authorList>
    </citation>
    <scope>NUCLEOTIDE SEQUENCE [LARGE SCALE GENOMIC DNA]</scope>
    <source>
        <tissue evidence="1">Muscle</tissue>
    </source>
</reference>
<dbReference type="EMBL" id="VSRR010038319">
    <property type="protein sequence ID" value="MPC74144.1"/>
    <property type="molecule type" value="Genomic_DNA"/>
</dbReference>
<accession>A0A5B7I080</accession>
<dbReference type="Proteomes" id="UP000324222">
    <property type="component" value="Unassembled WGS sequence"/>
</dbReference>
<comment type="caution">
    <text evidence="1">The sequence shown here is derived from an EMBL/GenBank/DDBJ whole genome shotgun (WGS) entry which is preliminary data.</text>
</comment>
<gene>
    <name evidence="1" type="ORF">E2C01_068493</name>
</gene>
<protein>
    <submittedName>
        <fullName evidence="1">Uncharacterized protein</fullName>
    </submittedName>
</protein>
<dbReference type="AlphaFoldDB" id="A0A5B7I080"/>
<evidence type="ECO:0000313" key="2">
    <source>
        <dbReference type="Proteomes" id="UP000324222"/>
    </source>
</evidence>